<keyword evidence="2" id="KW-1185">Reference proteome</keyword>
<accession>A0A3S2WVT4</accession>
<dbReference type="PROSITE" id="PS51257">
    <property type="entry name" value="PROKAR_LIPOPROTEIN"/>
    <property type="match status" value="1"/>
</dbReference>
<protein>
    <submittedName>
        <fullName evidence="1">Uncharacterized protein</fullName>
    </submittedName>
</protein>
<dbReference type="AlphaFoldDB" id="A0A3S2WVT4"/>
<comment type="caution">
    <text evidence="1">The sequence shown here is derived from an EMBL/GenBank/DDBJ whole genome shotgun (WGS) entry which is preliminary data.</text>
</comment>
<organism evidence="1 2">
    <name type="scientific">Mucilaginibacter limnophilus</name>
    <dbReference type="NCBI Taxonomy" id="1932778"/>
    <lineage>
        <taxon>Bacteria</taxon>
        <taxon>Pseudomonadati</taxon>
        <taxon>Bacteroidota</taxon>
        <taxon>Sphingobacteriia</taxon>
        <taxon>Sphingobacteriales</taxon>
        <taxon>Sphingobacteriaceae</taxon>
        <taxon>Mucilaginibacter</taxon>
    </lineage>
</organism>
<dbReference type="EMBL" id="SACK01000012">
    <property type="protein sequence ID" value="RVT97257.1"/>
    <property type="molecule type" value="Genomic_DNA"/>
</dbReference>
<proteinExistence type="predicted"/>
<sequence>MKVFFPLLFVLAIGFTSCKKDKVESDFDKSYDAWQSFKKSSGNNYVYVVTNGSWIGTVDSTTITVSNGIVINRNYRYYVRAQNGSNKLVLKEEWIEGPAQINIHERGAAGLTLDEVYTKAKKEWLKVNEKDNEIYFEAKNNGMISLCGYVPKGCMDDCFNGISIASIEEVNTF</sequence>
<evidence type="ECO:0000313" key="1">
    <source>
        <dbReference type="EMBL" id="RVT97257.1"/>
    </source>
</evidence>
<evidence type="ECO:0000313" key="2">
    <source>
        <dbReference type="Proteomes" id="UP000282759"/>
    </source>
</evidence>
<dbReference type="Proteomes" id="UP000282759">
    <property type="component" value="Unassembled WGS sequence"/>
</dbReference>
<name>A0A3S2WVT4_9SPHI</name>
<dbReference type="OrthoDB" id="666398at2"/>
<gene>
    <name evidence="1" type="ORF">EOD41_19015</name>
</gene>
<dbReference type="RefSeq" id="WP_127707940.1">
    <property type="nucleotide sequence ID" value="NZ_SACK01000012.1"/>
</dbReference>
<reference evidence="1 2" key="1">
    <citation type="submission" date="2019-01" db="EMBL/GenBank/DDBJ databases">
        <authorList>
            <person name="Chen W.-M."/>
        </authorList>
    </citation>
    <scope>NUCLEOTIDE SEQUENCE [LARGE SCALE GENOMIC DNA]</scope>
    <source>
        <strain evidence="1 2">YBJ-36</strain>
    </source>
</reference>